<keyword evidence="6" id="KW-0326">Glycosidase</keyword>
<evidence type="ECO:0000256" key="9">
    <source>
        <dbReference type="PIRSR" id="PIRSR001100-2"/>
    </source>
</evidence>
<organism evidence="11">
    <name type="scientific">Zooxanthella nutricula</name>
    <dbReference type="NCBI Taxonomy" id="1333877"/>
    <lineage>
        <taxon>Eukaryota</taxon>
        <taxon>Sar</taxon>
        <taxon>Alveolata</taxon>
        <taxon>Dinophyceae</taxon>
        <taxon>Peridiniales</taxon>
        <taxon>Peridiniales incertae sedis</taxon>
        <taxon>Zooxanthella</taxon>
    </lineage>
</organism>
<keyword evidence="5" id="KW-0119">Carbohydrate metabolism</keyword>
<evidence type="ECO:0000256" key="1">
    <source>
        <dbReference type="ARBA" id="ARBA00022729"/>
    </source>
</evidence>
<keyword evidence="7" id="KW-0624">Polysaccharide degradation</keyword>
<evidence type="ECO:0000256" key="3">
    <source>
        <dbReference type="ARBA" id="ARBA00023001"/>
    </source>
</evidence>
<dbReference type="PIRSF" id="PIRSF001100">
    <property type="entry name" value="Beta_cellobiohydrolase"/>
    <property type="match status" value="1"/>
</dbReference>
<evidence type="ECO:0000256" key="7">
    <source>
        <dbReference type="ARBA" id="ARBA00023326"/>
    </source>
</evidence>
<dbReference type="GO" id="GO:0004553">
    <property type="term" value="F:hydrolase activity, hydrolyzing O-glycosyl compounds"/>
    <property type="evidence" value="ECO:0007669"/>
    <property type="project" value="InterPro"/>
</dbReference>
<keyword evidence="2" id="KW-0378">Hydrolase</keyword>
<dbReference type="EMBL" id="HBGW01028382">
    <property type="protein sequence ID" value="CAD9547682.1"/>
    <property type="molecule type" value="Transcribed_RNA"/>
</dbReference>
<gene>
    <name evidence="11" type="ORF">BRAN1462_LOCUS18058</name>
</gene>
<dbReference type="InterPro" id="IPR036434">
    <property type="entry name" value="Beta_cellobiohydrolase_sf"/>
</dbReference>
<evidence type="ECO:0000256" key="6">
    <source>
        <dbReference type="ARBA" id="ARBA00023295"/>
    </source>
</evidence>
<feature type="binding site" evidence="9">
    <location>
        <position position="80"/>
    </location>
    <ligand>
        <name>substrate</name>
    </ligand>
</feature>
<feature type="binding site" evidence="9">
    <location>
        <position position="349"/>
    </location>
    <ligand>
        <name>substrate</name>
    </ligand>
</feature>
<dbReference type="Pfam" id="PF01341">
    <property type="entry name" value="Glyco_hydro_6"/>
    <property type="match status" value="1"/>
</dbReference>
<proteinExistence type="predicted"/>
<name>A0A7S2JH34_9DINO</name>
<evidence type="ECO:0000256" key="4">
    <source>
        <dbReference type="ARBA" id="ARBA00023157"/>
    </source>
</evidence>
<evidence type="ECO:0000256" key="8">
    <source>
        <dbReference type="PIRSR" id="PIRSR001100-1"/>
    </source>
</evidence>
<keyword evidence="1" id="KW-0732">Signal</keyword>
<dbReference type="PROSITE" id="PS00656">
    <property type="entry name" value="GLYCOSYL_HYDROL_F6_2"/>
    <property type="match status" value="1"/>
</dbReference>
<evidence type="ECO:0000256" key="10">
    <source>
        <dbReference type="PROSITE-ProRule" id="PRU10057"/>
    </source>
</evidence>
<sequence>MVAAAAGVGAGASGAGGGGPARPFLPRRMSANASNPFSGQAFYVNPSYAQELATSISTAEVGVLSTLEKMRGVPSAYWLDTKAKIKGKGSKTMEGILADASKKSPPELVTFIVYDLPNRDCHAKASNGEICCTYLEDGRCDYSASGTCADGIGEYKTKYIDEIVAVLGKYDGLVPIVLVIEPDSLPNLSTNRADPRCGNAATVAAYQQGVAYAVKAIGDHTSHVSMYLDAGHGGWLGWKNNMLDFVKTIQDLGVAAHLRGFATNVAGYQALGKMCPEYDWCLNNAHPYDECCYDPCGLTAEWDPSQNEHNYAMHLRKAMSEGIAGFEPHIIIDTGRNGVANERADCANWCNIRGAGVGLIPTTATADPEIIDAYFWLKTPGESDGCTQTLPDGTQCPRFDADCGSPDSLGSWPGEPRAPEAGAWFDYQIKMLATNAHME</sequence>
<evidence type="ECO:0008006" key="12">
    <source>
        <dbReference type="Google" id="ProtNLM"/>
    </source>
</evidence>
<dbReference type="InterPro" id="IPR016288">
    <property type="entry name" value="Beta_cellobiohydrolase"/>
</dbReference>
<feature type="binding site" evidence="9">
    <location>
        <position position="78"/>
    </location>
    <ligand>
        <name>substrate</name>
    </ligand>
</feature>
<accession>A0A7S2JH34</accession>
<dbReference type="InterPro" id="IPR001524">
    <property type="entry name" value="Glyco_hydro_6_CS"/>
</dbReference>
<dbReference type="PANTHER" id="PTHR34876">
    <property type="match status" value="1"/>
</dbReference>
<feature type="binding site" evidence="9">
    <location>
        <position position="232"/>
    </location>
    <ligand>
        <name>substrate</name>
    </ligand>
</feature>
<evidence type="ECO:0000313" key="11">
    <source>
        <dbReference type="EMBL" id="CAD9547682.1"/>
    </source>
</evidence>
<dbReference type="PANTHER" id="PTHR34876:SF4">
    <property type="entry name" value="1,4-BETA-D-GLUCAN CELLOBIOHYDROLASE C-RELATED"/>
    <property type="match status" value="1"/>
</dbReference>
<protein>
    <recommendedName>
        <fullName evidence="12">Glucanase</fullName>
    </recommendedName>
</protein>
<evidence type="ECO:0000256" key="5">
    <source>
        <dbReference type="ARBA" id="ARBA00023277"/>
    </source>
</evidence>
<feature type="binding site" evidence="9">
    <location>
        <position position="382"/>
    </location>
    <ligand>
        <name>substrate</name>
    </ligand>
</feature>
<feature type="binding site" evidence="9">
    <location>
        <position position="235"/>
    </location>
    <ligand>
        <name>substrate</name>
    </ligand>
</feature>
<dbReference type="Gene3D" id="3.20.20.40">
    <property type="entry name" value="1, 4-beta cellobiohydrolase"/>
    <property type="match status" value="1"/>
</dbReference>
<keyword evidence="3" id="KW-0136">Cellulose degradation</keyword>
<evidence type="ECO:0000256" key="2">
    <source>
        <dbReference type="ARBA" id="ARBA00022801"/>
    </source>
</evidence>
<keyword evidence="4" id="KW-1015">Disulfide bond</keyword>
<reference evidence="11" key="1">
    <citation type="submission" date="2021-01" db="EMBL/GenBank/DDBJ databases">
        <authorList>
            <person name="Corre E."/>
            <person name="Pelletier E."/>
            <person name="Niang G."/>
            <person name="Scheremetjew M."/>
            <person name="Finn R."/>
            <person name="Kale V."/>
            <person name="Holt S."/>
            <person name="Cochrane G."/>
            <person name="Meng A."/>
            <person name="Brown T."/>
            <person name="Cohen L."/>
        </authorList>
    </citation>
    <scope>NUCLEOTIDE SEQUENCE</scope>
    <source>
        <strain evidence="11">RCC3387</strain>
    </source>
</reference>
<feature type="active site" description="Proton donor" evidence="8 10">
    <location>
        <position position="183"/>
    </location>
</feature>
<dbReference type="PRINTS" id="PR00733">
    <property type="entry name" value="GLHYDRLASE6"/>
</dbReference>
<dbReference type="SUPFAM" id="SSF51989">
    <property type="entry name" value="Glycosyl hydrolases family 6, cellulases"/>
    <property type="match status" value="1"/>
</dbReference>
<dbReference type="AlphaFoldDB" id="A0A7S2JH34"/>
<feature type="active site" description="Proton acceptor" evidence="8">
    <location>
        <position position="384"/>
    </location>
</feature>
<feature type="binding site" evidence="9">
    <location>
        <position position="378"/>
    </location>
    <ligand>
        <name>substrate</name>
    </ligand>
</feature>
<dbReference type="GO" id="GO:0030245">
    <property type="term" value="P:cellulose catabolic process"/>
    <property type="evidence" value="ECO:0007669"/>
    <property type="project" value="UniProtKB-KW"/>
</dbReference>